<comment type="similarity">
    <text evidence="1 4">Belongs to the Gfo/Idh/MocA family.</text>
</comment>
<dbReference type="AlphaFoldDB" id="A0A918WND2"/>
<evidence type="ECO:0000259" key="7">
    <source>
        <dbReference type="Pfam" id="PF02894"/>
    </source>
</evidence>
<dbReference type="RefSeq" id="WP_190111668.1">
    <property type="nucleotide sequence ID" value="NZ_BMVB01000017.1"/>
</dbReference>
<dbReference type="SUPFAM" id="SSF51735">
    <property type="entry name" value="NAD(P)-binding Rossmann-fold domains"/>
    <property type="match status" value="1"/>
</dbReference>
<dbReference type="GO" id="GO:0019310">
    <property type="term" value="P:inositol catabolic process"/>
    <property type="evidence" value="ECO:0007669"/>
    <property type="project" value="UniProtKB-UniRule"/>
</dbReference>
<comment type="function">
    <text evidence="4">Involved in the oxidation of myo-inositol (MI) to 2-keto-myo-inositol (2KMI or 2-inosose).</text>
</comment>
<evidence type="ECO:0000313" key="9">
    <source>
        <dbReference type="Proteomes" id="UP000646244"/>
    </source>
</evidence>
<feature type="region of interest" description="Disordered" evidence="5">
    <location>
        <begin position="346"/>
        <end position="371"/>
    </location>
</feature>
<dbReference type="InterPro" id="IPR000683">
    <property type="entry name" value="Gfo/Idh/MocA-like_OxRdtase_N"/>
</dbReference>
<evidence type="ECO:0000256" key="1">
    <source>
        <dbReference type="ARBA" id="ARBA00010928"/>
    </source>
</evidence>
<evidence type="ECO:0000259" key="6">
    <source>
        <dbReference type="Pfam" id="PF01408"/>
    </source>
</evidence>
<feature type="domain" description="Gfo/Idh/MocA-like oxidoreductase N-terminal" evidence="6">
    <location>
        <begin position="8"/>
        <end position="128"/>
    </location>
</feature>
<feature type="domain" description="Gfo/Idh/MocA-like oxidoreductase C-terminal" evidence="7">
    <location>
        <begin position="140"/>
        <end position="329"/>
    </location>
</feature>
<dbReference type="InterPro" id="IPR036291">
    <property type="entry name" value="NAD(P)-bd_dom_sf"/>
</dbReference>
<dbReference type="PANTHER" id="PTHR43593">
    <property type="match status" value="1"/>
</dbReference>
<dbReference type="Pfam" id="PF01408">
    <property type="entry name" value="GFO_IDH_MocA"/>
    <property type="match status" value="1"/>
</dbReference>
<evidence type="ECO:0000256" key="3">
    <source>
        <dbReference type="ARBA" id="ARBA00023027"/>
    </source>
</evidence>
<dbReference type="Pfam" id="PF02894">
    <property type="entry name" value="GFO_IDH_MocA_C"/>
    <property type="match status" value="1"/>
</dbReference>
<dbReference type="PANTHER" id="PTHR43593:SF1">
    <property type="entry name" value="INOSITOL 2-DEHYDROGENASE"/>
    <property type="match status" value="1"/>
</dbReference>
<dbReference type="InterPro" id="IPR050424">
    <property type="entry name" value="Gfo-Idh-MocA_inositol_DH"/>
</dbReference>
<name>A0A918WND2_STRCJ</name>
<dbReference type="EC" id="1.1.1.18" evidence="4"/>
<evidence type="ECO:0000256" key="5">
    <source>
        <dbReference type="SAM" id="MobiDB-lite"/>
    </source>
</evidence>
<evidence type="ECO:0000313" key="8">
    <source>
        <dbReference type="EMBL" id="GHC62975.1"/>
    </source>
</evidence>
<dbReference type="GO" id="GO:0050112">
    <property type="term" value="F:inositol 2-dehydrogenase (NAD+) activity"/>
    <property type="evidence" value="ECO:0007669"/>
    <property type="project" value="UniProtKB-UniRule"/>
</dbReference>
<dbReference type="Proteomes" id="UP000646244">
    <property type="component" value="Unassembled WGS sequence"/>
</dbReference>
<dbReference type="HAMAP" id="MF_01671">
    <property type="entry name" value="IolG"/>
    <property type="match status" value="1"/>
</dbReference>
<reference evidence="8" key="1">
    <citation type="journal article" date="2014" name="Int. J. Syst. Evol. Microbiol.">
        <title>Complete genome sequence of Corynebacterium casei LMG S-19264T (=DSM 44701T), isolated from a smear-ripened cheese.</title>
        <authorList>
            <consortium name="US DOE Joint Genome Institute (JGI-PGF)"/>
            <person name="Walter F."/>
            <person name="Albersmeier A."/>
            <person name="Kalinowski J."/>
            <person name="Ruckert C."/>
        </authorList>
    </citation>
    <scope>NUCLEOTIDE SEQUENCE</scope>
    <source>
        <strain evidence="8">JCM 4633</strain>
    </source>
</reference>
<proteinExistence type="inferred from homology"/>
<dbReference type="EMBL" id="BMVB01000017">
    <property type="protein sequence ID" value="GHC62975.1"/>
    <property type="molecule type" value="Genomic_DNA"/>
</dbReference>
<keyword evidence="2 4" id="KW-0560">Oxidoreductase</keyword>
<dbReference type="SUPFAM" id="SSF55347">
    <property type="entry name" value="Glyceraldehyde-3-phosphate dehydrogenase-like, C-terminal domain"/>
    <property type="match status" value="1"/>
</dbReference>
<organism evidence="8 9">
    <name type="scientific">Streptomyces cinnamoneus</name>
    <name type="common">Streptoverticillium cinnamoneum</name>
    <dbReference type="NCBI Taxonomy" id="53446"/>
    <lineage>
        <taxon>Bacteria</taxon>
        <taxon>Bacillati</taxon>
        <taxon>Actinomycetota</taxon>
        <taxon>Actinomycetes</taxon>
        <taxon>Kitasatosporales</taxon>
        <taxon>Streptomycetaceae</taxon>
        <taxon>Streptomyces</taxon>
        <taxon>Streptomyces cinnamoneus group</taxon>
    </lineage>
</organism>
<comment type="catalytic activity">
    <reaction evidence="4">
        <text>myo-inositol + NAD(+) = scyllo-inosose + NADH + H(+)</text>
        <dbReference type="Rhea" id="RHEA:16949"/>
        <dbReference type="ChEBI" id="CHEBI:15378"/>
        <dbReference type="ChEBI" id="CHEBI:17268"/>
        <dbReference type="ChEBI" id="CHEBI:17811"/>
        <dbReference type="ChEBI" id="CHEBI:57540"/>
        <dbReference type="ChEBI" id="CHEBI:57945"/>
        <dbReference type="EC" id="1.1.1.18"/>
    </reaction>
</comment>
<dbReference type="InterPro" id="IPR023794">
    <property type="entry name" value="MI/DCI_dehydrogenase"/>
</dbReference>
<feature type="compositionally biased region" description="Low complexity" evidence="5">
    <location>
        <begin position="355"/>
        <end position="371"/>
    </location>
</feature>
<accession>A0A918WND2</accession>
<evidence type="ECO:0000256" key="2">
    <source>
        <dbReference type="ARBA" id="ARBA00023002"/>
    </source>
</evidence>
<dbReference type="InterPro" id="IPR004104">
    <property type="entry name" value="Gfo/Idh/MocA-like_OxRdtase_C"/>
</dbReference>
<dbReference type="Gene3D" id="3.30.360.10">
    <property type="entry name" value="Dihydrodipicolinate Reductase, domain 2"/>
    <property type="match status" value="1"/>
</dbReference>
<dbReference type="GO" id="GO:0000166">
    <property type="term" value="F:nucleotide binding"/>
    <property type="evidence" value="ECO:0007669"/>
    <property type="project" value="InterPro"/>
</dbReference>
<dbReference type="Gene3D" id="3.40.50.720">
    <property type="entry name" value="NAD(P)-binding Rossmann-like Domain"/>
    <property type="match status" value="1"/>
</dbReference>
<protein>
    <recommendedName>
        <fullName evidence="4">Inositol 2-dehydrogenase</fullName>
        <ecNumber evidence="4">1.1.1.18</ecNumber>
    </recommendedName>
    <alternativeName>
        <fullName evidence="4">Myo-inositol 2-dehydrogenase</fullName>
        <shortName evidence="4">MI 2-dehydrogenase</shortName>
    </alternativeName>
</protein>
<reference evidence="8" key="2">
    <citation type="submission" date="2020-09" db="EMBL/GenBank/DDBJ databases">
        <authorList>
            <person name="Sun Q."/>
            <person name="Ohkuma M."/>
        </authorList>
    </citation>
    <scope>NUCLEOTIDE SEQUENCE</scope>
    <source>
        <strain evidence="8">JCM 4633</strain>
    </source>
</reference>
<comment type="caution">
    <text evidence="8">The sequence shown here is derived from an EMBL/GenBank/DDBJ whole genome shotgun (WGS) entry which is preliminary data.</text>
</comment>
<sequence length="371" mass="38894">MTHNGTLGVAVIGTGRMGSDHVRRLDEVVSGARVSAVVDIDAARAEAVAARVPGCTAWTDPAAAMASADVDAVLVASPGPAHEAALLAAFEHDLPVLCEKPLTPDAASALRVVQAETRLGHRRVQVGFMRRYDAEFRQLKALLDGGGLGRALMLHCTHRNASTPPGFTSRMTINDSVVHEIDVTRWLLGQEITAVTVLRPAPSGDAPAGLSDPQLVLLETSGGAVVDVEIFVNCGFGYQVRCEAVGERGTARAGDAHGLYVNAAGRWGGEIAQDYVVRFRDAYDRQLQTWVDATRRGETVGPSAWDGYAAAAVCEAGVRAQETGLRTPVTLTERPGLYAADEATAEELTADDTKAGGAKASGTTAGAHHGR</sequence>
<comment type="subunit">
    <text evidence="4">Homotetramer.</text>
</comment>
<keyword evidence="3 4" id="KW-0520">NAD</keyword>
<evidence type="ECO:0000256" key="4">
    <source>
        <dbReference type="HAMAP-Rule" id="MF_01671"/>
    </source>
</evidence>
<gene>
    <name evidence="4 8" type="primary">iolG</name>
    <name evidence="8" type="ORF">GCM10010507_45170</name>
</gene>